<name>A0ABV2BBF6_9LACO</name>
<proteinExistence type="predicted"/>
<dbReference type="NCBIfam" id="TIGR01167">
    <property type="entry name" value="LPXTG_anchor"/>
    <property type="match status" value="1"/>
</dbReference>
<sequence>MLGMLLASLGLFVFKKKRDEK</sequence>
<dbReference type="Proteomes" id="UP001434419">
    <property type="component" value="Unassembled WGS sequence"/>
</dbReference>
<evidence type="ECO:0000313" key="1">
    <source>
        <dbReference type="EMBL" id="MES5150593.1"/>
    </source>
</evidence>
<gene>
    <name evidence="1" type="ORF">ABVC42_11965</name>
</gene>
<dbReference type="RefSeq" id="WP_230454465.1">
    <property type="nucleotide sequence ID" value="NZ_CP046311.1"/>
</dbReference>
<organism evidence="1 2">
    <name type="scientific">Lactobacillus crispatus</name>
    <dbReference type="NCBI Taxonomy" id="47770"/>
    <lineage>
        <taxon>Bacteria</taxon>
        <taxon>Bacillati</taxon>
        <taxon>Bacillota</taxon>
        <taxon>Bacilli</taxon>
        <taxon>Lactobacillales</taxon>
        <taxon>Lactobacillaceae</taxon>
        <taxon>Lactobacillus</taxon>
    </lineage>
</organism>
<reference evidence="1" key="1">
    <citation type="submission" date="2024-06" db="EMBL/GenBank/DDBJ databases">
        <title>Vaginal Lactobacillus fatty acid response mechanisms reveal a metabolite-targeted strategy for bacterial vaginosis treatment.</title>
        <authorList>
            <person name="Zhu M."/>
            <person name="Blainey P.C."/>
            <person name="Bloom S.M."/>
            <person name="Kwon D.S."/>
        </authorList>
    </citation>
    <scope>NUCLEOTIDE SEQUENCE</scope>
    <source>
        <strain evidence="1">194_F1_1</strain>
    </source>
</reference>
<comment type="caution">
    <text evidence="1">The sequence shown here is derived from an EMBL/GenBank/DDBJ whole genome shotgun (WGS) entry which is preliminary data.</text>
</comment>
<keyword evidence="2" id="KW-1185">Reference proteome</keyword>
<evidence type="ECO:0000313" key="2">
    <source>
        <dbReference type="Proteomes" id="UP001434419"/>
    </source>
</evidence>
<accession>A0ABV2BBF6</accession>
<protein>
    <submittedName>
        <fullName evidence="1">LPXTG cell wall anchor domain-containing protein</fullName>
    </submittedName>
</protein>
<dbReference type="EMBL" id="JBETVU010000012">
    <property type="protein sequence ID" value="MES5150593.1"/>
    <property type="molecule type" value="Genomic_DNA"/>
</dbReference>